<evidence type="ECO:0000313" key="4">
    <source>
        <dbReference type="Proteomes" id="UP000737171"/>
    </source>
</evidence>
<sequence>MLRTLLLTLTLALAGPAANAFDLQGHRGARGLAPENTLAAFRTAIGIGVDTLELDVHLSADGVPMVVHDPTLNRDLTRDAQGEWLTATGPLIRSLSAAQLQSQYRLGRARPTSSIATNFPEQKASDGERLPQLAEVLALLREPGRETLRANIEIKLDPRRPDDTPPPETIVRAVHTVLREAGVERRVTIQGFDWRALRLSQQLAPQIPTAYLSAQRQNFDTVSSGAWSAGFDLKTHGSLPKMVKAAGGAIWSPNFNDLTPALIAEAHALGLQVLPWTVNQPEDMARLIDWGVDGLITDYPDRARQVMQGKRLPLPPTGNPR</sequence>
<comment type="caution">
    <text evidence="3">The sequence shown here is derived from an EMBL/GenBank/DDBJ whole genome shotgun (WGS) entry which is preliminary data.</text>
</comment>
<organism evidence="3 4">
    <name type="scientific">Pseudaquabacterium terrae</name>
    <dbReference type="NCBI Taxonomy" id="2732868"/>
    <lineage>
        <taxon>Bacteria</taxon>
        <taxon>Pseudomonadati</taxon>
        <taxon>Pseudomonadota</taxon>
        <taxon>Betaproteobacteria</taxon>
        <taxon>Burkholderiales</taxon>
        <taxon>Sphaerotilaceae</taxon>
        <taxon>Pseudaquabacterium</taxon>
    </lineage>
</organism>
<feature type="domain" description="GP-PDE" evidence="2">
    <location>
        <begin position="21"/>
        <end position="307"/>
    </location>
</feature>
<dbReference type="Pfam" id="PF03009">
    <property type="entry name" value="GDPD"/>
    <property type="match status" value="1"/>
</dbReference>
<dbReference type="EMBL" id="JABRWJ010000005">
    <property type="protein sequence ID" value="NRF69030.1"/>
    <property type="molecule type" value="Genomic_DNA"/>
</dbReference>
<dbReference type="PANTHER" id="PTHR46211:SF14">
    <property type="entry name" value="GLYCEROPHOSPHODIESTER PHOSPHODIESTERASE"/>
    <property type="match status" value="1"/>
</dbReference>
<dbReference type="InterPro" id="IPR017946">
    <property type="entry name" value="PLC-like_Pdiesterase_TIM-brl"/>
</dbReference>
<dbReference type="PROSITE" id="PS50007">
    <property type="entry name" value="PIPLC_X_DOMAIN"/>
    <property type="match status" value="1"/>
</dbReference>
<keyword evidence="1" id="KW-0732">Signal</keyword>
<dbReference type="InterPro" id="IPR030395">
    <property type="entry name" value="GP_PDE_dom"/>
</dbReference>
<evidence type="ECO:0000313" key="3">
    <source>
        <dbReference type="EMBL" id="NRF69030.1"/>
    </source>
</evidence>
<evidence type="ECO:0000256" key="1">
    <source>
        <dbReference type="SAM" id="SignalP"/>
    </source>
</evidence>
<dbReference type="PANTHER" id="PTHR46211">
    <property type="entry name" value="GLYCEROPHOSPHORYL DIESTER PHOSPHODIESTERASE"/>
    <property type="match status" value="1"/>
</dbReference>
<evidence type="ECO:0000259" key="2">
    <source>
        <dbReference type="PROSITE" id="PS51704"/>
    </source>
</evidence>
<name>A0ABX2EK36_9BURK</name>
<gene>
    <name evidence="3" type="ORF">HLB44_18715</name>
</gene>
<proteinExistence type="predicted"/>
<dbReference type="Proteomes" id="UP000737171">
    <property type="component" value="Unassembled WGS sequence"/>
</dbReference>
<feature type="chain" id="PRO_5045461356" evidence="1">
    <location>
        <begin position="21"/>
        <end position="321"/>
    </location>
</feature>
<dbReference type="Gene3D" id="3.20.20.190">
    <property type="entry name" value="Phosphatidylinositol (PI) phosphodiesterase"/>
    <property type="match status" value="1"/>
</dbReference>
<dbReference type="SUPFAM" id="SSF51695">
    <property type="entry name" value="PLC-like phosphodiesterases"/>
    <property type="match status" value="1"/>
</dbReference>
<keyword evidence="4" id="KW-1185">Reference proteome</keyword>
<dbReference type="PROSITE" id="PS51704">
    <property type="entry name" value="GP_PDE"/>
    <property type="match status" value="1"/>
</dbReference>
<dbReference type="RefSeq" id="WP_173125288.1">
    <property type="nucleotide sequence ID" value="NZ_JABRWJ010000005.1"/>
</dbReference>
<reference evidence="3 4" key="1">
    <citation type="submission" date="2020-05" db="EMBL/GenBank/DDBJ databases">
        <title>Aquincola sp. isolate from soil.</title>
        <authorList>
            <person name="Han J."/>
            <person name="Kim D.-U."/>
        </authorList>
    </citation>
    <scope>NUCLEOTIDE SEQUENCE [LARGE SCALE GENOMIC DNA]</scope>
    <source>
        <strain evidence="3 4">S2</strain>
    </source>
</reference>
<accession>A0ABX2EK36</accession>
<dbReference type="CDD" id="cd08567">
    <property type="entry name" value="GDPD_SpGDE_like"/>
    <property type="match status" value="1"/>
</dbReference>
<protein>
    <submittedName>
        <fullName evidence="3">Glycerophosphodiester phosphodiesterase</fullName>
    </submittedName>
</protein>
<feature type="signal peptide" evidence="1">
    <location>
        <begin position="1"/>
        <end position="20"/>
    </location>
</feature>